<proteinExistence type="predicted"/>
<dbReference type="Proteomes" id="UP001183420">
    <property type="component" value="Unassembled WGS sequence"/>
</dbReference>
<evidence type="ECO:0000313" key="1">
    <source>
        <dbReference type="EMBL" id="MDT0321457.1"/>
    </source>
</evidence>
<accession>A0ABU2LV28</accession>
<dbReference type="EMBL" id="JAVREM010000040">
    <property type="protein sequence ID" value="MDT0321457.1"/>
    <property type="molecule type" value="Genomic_DNA"/>
</dbReference>
<name>A0ABU2LV28_9ACTN</name>
<gene>
    <name evidence="1" type="ORF">RNC47_24310</name>
</gene>
<evidence type="ECO:0000313" key="2">
    <source>
        <dbReference type="Proteomes" id="UP001183420"/>
    </source>
</evidence>
<keyword evidence="2" id="KW-1185">Reference proteome</keyword>
<reference evidence="2" key="1">
    <citation type="submission" date="2023-07" db="EMBL/GenBank/DDBJ databases">
        <title>30 novel species of actinomycetes from the DSMZ collection.</title>
        <authorList>
            <person name="Nouioui I."/>
        </authorList>
    </citation>
    <scope>NUCLEOTIDE SEQUENCE [LARGE SCALE GENOMIC DNA]</scope>
    <source>
        <strain evidence="2">DSM 44918</strain>
    </source>
</reference>
<organism evidence="1 2">
    <name type="scientific">Streptomyces millisiae</name>
    <dbReference type="NCBI Taxonomy" id="3075542"/>
    <lineage>
        <taxon>Bacteria</taxon>
        <taxon>Bacillati</taxon>
        <taxon>Actinomycetota</taxon>
        <taxon>Actinomycetes</taxon>
        <taxon>Kitasatosporales</taxon>
        <taxon>Streptomycetaceae</taxon>
        <taxon>Streptomyces</taxon>
    </lineage>
</organism>
<sequence length="124" mass="12787">MLYLIVYSERGPESRMRLDDAAHQAARAASQARTPAAAIADAESTATAALARAGISCRTFTVEMIGSLQPGSTVTVDIACTVGLEDLSMLPLPGTTVLEADFAAVVDRYRAAATASAGEGSRTP</sequence>
<protein>
    <submittedName>
        <fullName evidence="1">Pilus assembly protein TadE</fullName>
    </submittedName>
</protein>
<comment type="caution">
    <text evidence="1">The sequence shown here is derived from an EMBL/GenBank/DDBJ whole genome shotgun (WGS) entry which is preliminary data.</text>
</comment>